<reference evidence="1 2" key="1">
    <citation type="submission" date="2018-06" db="EMBL/GenBank/DDBJ databases">
        <title>Genomic Encyclopedia of Type Strains, Phase IV (KMG-IV): sequencing the most valuable type-strain genomes for metagenomic binning, comparative biology and taxonomic classification.</title>
        <authorList>
            <person name="Goeker M."/>
        </authorList>
    </citation>
    <scope>NUCLEOTIDE SEQUENCE [LARGE SCALE GENOMIC DNA]</scope>
    <source>
        <strain evidence="1 2">DSM 45479</strain>
    </source>
</reference>
<dbReference type="Proteomes" id="UP000248714">
    <property type="component" value="Unassembled WGS sequence"/>
</dbReference>
<keyword evidence="2" id="KW-1185">Reference proteome</keyword>
<protein>
    <recommendedName>
        <fullName evidence="3">Activator of Hsp90 ATPase homolog 1-like protein</fullName>
    </recommendedName>
</protein>
<evidence type="ECO:0008006" key="3">
    <source>
        <dbReference type="Google" id="ProtNLM"/>
    </source>
</evidence>
<comment type="caution">
    <text evidence="1">The sequence shown here is derived from an EMBL/GenBank/DDBJ whole genome shotgun (WGS) entry which is preliminary data.</text>
</comment>
<dbReference type="RefSeq" id="WP_112228443.1">
    <property type="nucleotide sequence ID" value="NZ_QLTT01000005.1"/>
</dbReference>
<sequence>MPVQVPAGRNAVRSLVASDCRFLLSKTDPARTTASTVLTANGDDFVVTVSSDDCTAELTLRWGKHLLEELGGEPTVMCRRAQEWADELAQGRIP</sequence>
<gene>
    <name evidence="1" type="ORF">C8D87_105288</name>
</gene>
<accession>A0ABX9E628</accession>
<evidence type="ECO:0000313" key="2">
    <source>
        <dbReference type="Proteomes" id="UP000248714"/>
    </source>
</evidence>
<dbReference type="EMBL" id="QLTT01000005">
    <property type="protein sequence ID" value="RAS64795.1"/>
    <property type="molecule type" value="Genomic_DNA"/>
</dbReference>
<organism evidence="1 2">
    <name type="scientific">Lentzea atacamensis</name>
    <dbReference type="NCBI Taxonomy" id="531938"/>
    <lineage>
        <taxon>Bacteria</taxon>
        <taxon>Bacillati</taxon>
        <taxon>Actinomycetota</taxon>
        <taxon>Actinomycetes</taxon>
        <taxon>Pseudonocardiales</taxon>
        <taxon>Pseudonocardiaceae</taxon>
        <taxon>Lentzea</taxon>
    </lineage>
</organism>
<proteinExistence type="predicted"/>
<evidence type="ECO:0000313" key="1">
    <source>
        <dbReference type="EMBL" id="RAS64795.1"/>
    </source>
</evidence>
<name>A0ABX9E628_9PSEU</name>